<name>A0A512E4D8_9PROT</name>
<evidence type="ECO:0000313" key="3">
    <source>
        <dbReference type="Proteomes" id="UP000321523"/>
    </source>
</evidence>
<evidence type="ECO:0000256" key="1">
    <source>
        <dbReference type="SAM" id="MobiDB-lite"/>
    </source>
</evidence>
<feature type="compositionally biased region" description="Polar residues" evidence="1">
    <location>
        <begin position="32"/>
        <end position="42"/>
    </location>
</feature>
<sequence>MWLDTPTGNVDDEIRMCKIWLARALALDSAINQDPHSSSNKSGLVLSEIRQSSSGDSKSTDVITRRPDTIARINMLLGRIAQLEKTRSDLIDSQAEHGDADGQPLPWVD</sequence>
<accession>A0A512E4D8</accession>
<dbReference type="Proteomes" id="UP000321523">
    <property type="component" value="Unassembled WGS sequence"/>
</dbReference>
<organism evidence="2 3">
    <name type="scientific">Skermanella aerolata</name>
    <dbReference type="NCBI Taxonomy" id="393310"/>
    <lineage>
        <taxon>Bacteria</taxon>
        <taxon>Pseudomonadati</taxon>
        <taxon>Pseudomonadota</taxon>
        <taxon>Alphaproteobacteria</taxon>
        <taxon>Rhodospirillales</taxon>
        <taxon>Azospirillaceae</taxon>
        <taxon>Skermanella</taxon>
    </lineage>
</organism>
<evidence type="ECO:0000313" key="2">
    <source>
        <dbReference type="EMBL" id="GEO43571.1"/>
    </source>
</evidence>
<feature type="region of interest" description="Disordered" evidence="1">
    <location>
        <begin position="32"/>
        <end position="63"/>
    </location>
</feature>
<proteinExistence type="predicted"/>
<comment type="caution">
    <text evidence="2">The sequence shown here is derived from an EMBL/GenBank/DDBJ whole genome shotgun (WGS) entry which is preliminary data.</text>
</comment>
<feature type="compositionally biased region" description="Polar residues" evidence="1">
    <location>
        <begin position="49"/>
        <end position="62"/>
    </location>
</feature>
<dbReference type="AlphaFoldDB" id="A0A512E4D8"/>
<keyword evidence="3" id="KW-1185">Reference proteome</keyword>
<reference evidence="2 3" key="1">
    <citation type="submission" date="2019-07" db="EMBL/GenBank/DDBJ databases">
        <title>Whole genome shotgun sequence of Skermanella aerolata NBRC 106429.</title>
        <authorList>
            <person name="Hosoyama A."/>
            <person name="Uohara A."/>
            <person name="Ohji S."/>
            <person name="Ichikawa N."/>
        </authorList>
    </citation>
    <scope>NUCLEOTIDE SEQUENCE [LARGE SCALE GENOMIC DNA]</scope>
    <source>
        <strain evidence="2 3">NBRC 106429</strain>
    </source>
</reference>
<protein>
    <submittedName>
        <fullName evidence="2">Uncharacterized protein</fullName>
    </submittedName>
</protein>
<dbReference type="EMBL" id="BJYZ01000102">
    <property type="protein sequence ID" value="GEO43571.1"/>
    <property type="molecule type" value="Genomic_DNA"/>
</dbReference>
<gene>
    <name evidence="2" type="ORF">SAE02_77190</name>
</gene>